<comment type="caution">
    <text evidence="1">The sequence shown here is derived from an EMBL/GenBank/DDBJ whole genome shotgun (WGS) entry which is preliminary data.</text>
</comment>
<name>A0A8H7C2E0_AGABI</name>
<accession>A0A8H7C2E0</accession>
<organism evidence="1 2">
    <name type="scientific">Agaricus bisporus var. burnettii</name>
    <dbReference type="NCBI Taxonomy" id="192524"/>
    <lineage>
        <taxon>Eukaryota</taxon>
        <taxon>Fungi</taxon>
        <taxon>Dikarya</taxon>
        <taxon>Basidiomycota</taxon>
        <taxon>Agaricomycotina</taxon>
        <taxon>Agaricomycetes</taxon>
        <taxon>Agaricomycetidae</taxon>
        <taxon>Agaricales</taxon>
        <taxon>Agaricineae</taxon>
        <taxon>Agaricaceae</taxon>
        <taxon>Agaricus</taxon>
    </lineage>
</organism>
<protein>
    <submittedName>
        <fullName evidence="1">Uncharacterized protein</fullName>
    </submittedName>
</protein>
<gene>
    <name evidence="1" type="ORF">Agabi119p4_11045</name>
</gene>
<dbReference type="EMBL" id="JABXXO010000015">
    <property type="protein sequence ID" value="KAF7760369.1"/>
    <property type="molecule type" value="Genomic_DNA"/>
</dbReference>
<evidence type="ECO:0000313" key="2">
    <source>
        <dbReference type="Proteomes" id="UP000629468"/>
    </source>
</evidence>
<evidence type="ECO:0000313" key="1">
    <source>
        <dbReference type="EMBL" id="KAF7760369.1"/>
    </source>
</evidence>
<proteinExistence type="predicted"/>
<reference evidence="1 2" key="1">
    <citation type="journal article" name="Sci. Rep.">
        <title>Telomere-to-telomere assembled and centromere annotated genomes of the two main subspecies of the button mushroom Agaricus bisporus reveal especially polymorphic chromosome ends.</title>
        <authorList>
            <person name="Sonnenberg A.S.M."/>
            <person name="Sedaghat-Telgerd N."/>
            <person name="Lavrijssen B."/>
            <person name="Ohm R.A."/>
            <person name="Hendrickx P.M."/>
            <person name="Scholtmeijer K."/>
            <person name="Baars J.J.P."/>
            <person name="van Peer A."/>
        </authorList>
    </citation>
    <scope>NUCLEOTIDE SEQUENCE [LARGE SCALE GENOMIC DNA]</scope>
    <source>
        <strain evidence="1 2">H119_p4</strain>
    </source>
</reference>
<dbReference type="Proteomes" id="UP000629468">
    <property type="component" value="Unassembled WGS sequence"/>
</dbReference>
<dbReference type="AlphaFoldDB" id="A0A8H7C2E0"/>
<sequence>MSPRKVPNYASATNRYAFRPRKVEGIIKIPPSSPLPTEIIHEFMGYTNEEDHDLSLLSLIGSDWVPVTRSILFEEVVVAFDDELE</sequence>